<dbReference type="InterPro" id="IPR036770">
    <property type="entry name" value="Ankyrin_rpt-contain_sf"/>
</dbReference>
<evidence type="ECO:0000313" key="4">
    <source>
        <dbReference type="EMBL" id="ETO15304.1"/>
    </source>
</evidence>
<evidence type="ECO:0000256" key="1">
    <source>
        <dbReference type="ARBA" id="ARBA00022737"/>
    </source>
</evidence>
<dbReference type="EMBL" id="ASPP01019260">
    <property type="protein sequence ID" value="ETO15304.1"/>
    <property type="molecule type" value="Genomic_DNA"/>
</dbReference>
<evidence type="ECO:0000313" key="5">
    <source>
        <dbReference type="Proteomes" id="UP000023152"/>
    </source>
</evidence>
<dbReference type="GO" id="GO:0006396">
    <property type="term" value="P:RNA processing"/>
    <property type="evidence" value="ECO:0007669"/>
    <property type="project" value="TreeGrafter"/>
</dbReference>
<dbReference type="PANTHER" id="PTHR24141">
    <property type="entry name" value="2-5A-DEPENDENT RIBONUCLEASE"/>
    <property type="match status" value="1"/>
</dbReference>
<evidence type="ECO:0000256" key="2">
    <source>
        <dbReference type="ARBA" id="ARBA00023043"/>
    </source>
</evidence>
<keyword evidence="2 3" id="KW-0040">ANK repeat</keyword>
<dbReference type="Pfam" id="PF12796">
    <property type="entry name" value="Ank_2"/>
    <property type="match status" value="1"/>
</dbReference>
<keyword evidence="1" id="KW-0677">Repeat</keyword>
<keyword evidence="5" id="KW-1185">Reference proteome</keyword>
<dbReference type="PROSITE" id="PS50088">
    <property type="entry name" value="ANK_REPEAT"/>
    <property type="match status" value="1"/>
</dbReference>
<protein>
    <submittedName>
        <fullName evidence="4">Uncharacterized protein</fullName>
    </submittedName>
</protein>
<feature type="repeat" description="ANK" evidence="3">
    <location>
        <begin position="100"/>
        <end position="132"/>
    </location>
</feature>
<evidence type="ECO:0000256" key="3">
    <source>
        <dbReference type="PROSITE-ProRule" id="PRU00023"/>
    </source>
</evidence>
<dbReference type="PROSITE" id="PS50297">
    <property type="entry name" value="ANK_REP_REGION"/>
    <property type="match status" value="1"/>
</dbReference>
<dbReference type="GO" id="GO:0004540">
    <property type="term" value="F:RNA nuclease activity"/>
    <property type="evidence" value="ECO:0007669"/>
    <property type="project" value="TreeGrafter"/>
</dbReference>
<dbReference type="SUPFAM" id="SSF48403">
    <property type="entry name" value="Ankyrin repeat"/>
    <property type="match status" value="1"/>
</dbReference>
<dbReference type="Gene3D" id="1.25.40.20">
    <property type="entry name" value="Ankyrin repeat-containing domain"/>
    <property type="match status" value="1"/>
</dbReference>
<name>X6MN67_RETFI</name>
<dbReference type="PANTHER" id="PTHR24141:SF1">
    <property type="entry name" value="2-5A-DEPENDENT RIBONUCLEASE"/>
    <property type="match status" value="1"/>
</dbReference>
<dbReference type="InterPro" id="IPR002110">
    <property type="entry name" value="Ankyrin_rpt"/>
</dbReference>
<dbReference type="SMART" id="SM00248">
    <property type="entry name" value="ANK"/>
    <property type="match status" value="2"/>
</dbReference>
<accession>X6MN67</accession>
<dbReference type="AlphaFoldDB" id="X6MN67"/>
<proteinExistence type="predicted"/>
<gene>
    <name evidence="4" type="ORF">RFI_22059</name>
</gene>
<dbReference type="OrthoDB" id="194358at2759"/>
<reference evidence="4 5" key="1">
    <citation type="journal article" date="2013" name="Curr. Biol.">
        <title>The Genome of the Foraminiferan Reticulomyxa filosa.</title>
        <authorList>
            <person name="Glockner G."/>
            <person name="Hulsmann N."/>
            <person name="Schleicher M."/>
            <person name="Noegel A.A."/>
            <person name="Eichinger L."/>
            <person name="Gallinger C."/>
            <person name="Pawlowski J."/>
            <person name="Sierra R."/>
            <person name="Euteneuer U."/>
            <person name="Pillet L."/>
            <person name="Moustafa A."/>
            <person name="Platzer M."/>
            <person name="Groth M."/>
            <person name="Szafranski K."/>
            <person name="Schliwa M."/>
        </authorList>
    </citation>
    <scope>NUCLEOTIDE SEQUENCE [LARGE SCALE GENOMIC DNA]</scope>
</reference>
<organism evidence="4 5">
    <name type="scientific">Reticulomyxa filosa</name>
    <dbReference type="NCBI Taxonomy" id="46433"/>
    <lineage>
        <taxon>Eukaryota</taxon>
        <taxon>Sar</taxon>
        <taxon>Rhizaria</taxon>
        <taxon>Retaria</taxon>
        <taxon>Foraminifera</taxon>
        <taxon>Monothalamids</taxon>
        <taxon>Reticulomyxidae</taxon>
        <taxon>Reticulomyxa</taxon>
    </lineage>
</organism>
<dbReference type="Proteomes" id="UP000023152">
    <property type="component" value="Unassembled WGS sequence"/>
</dbReference>
<dbReference type="GO" id="GO:0003723">
    <property type="term" value="F:RNA binding"/>
    <property type="evidence" value="ECO:0007669"/>
    <property type="project" value="TreeGrafter"/>
</dbReference>
<sequence>MEEKKEINVNESIIKSEDKKKLNRQLFIACDRGKLGDVKTLIASGAQVDHIWPRGLNEPFNGCSTCLMYAARSGHLDVVKYLATAEETKKRVQVNALDCENWNALHYSCFNGHADVTEFLLQQNVDTNVISTYEKSTPLGFAQYRRFNDIIVVFQKHFKDEKLKKVEPLSDKEKKEVAERALVKMLQMKTQSLKKQSDTKLNSDDSTFDLKPYLNRYAISKEVFAHICQWLKSVDTATDLMFRADDVMIQPYDTDSKAESVLCLRLCSDRQRAQEIVQSLQKKNVHVLRLSSITSFHFLIVVLATPQHEEVLANSVSKALIISSSS</sequence>
<comment type="caution">
    <text evidence="4">The sequence shown here is derived from an EMBL/GenBank/DDBJ whole genome shotgun (WGS) entry which is preliminary data.</text>
</comment>